<dbReference type="Gene3D" id="3.40.50.720">
    <property type="entry name" value="NAD(P)-binding Rossmann-like Domain"/>
    <property type="match status" value="1"/>
</dbReference>
<dbReference type="EMBL" id="AE000516">
    <property type="protein sequence ID" value="AAK44678.1"/>
    <property type="molecule type" value="Genomic_DNA"/>
</dbReference>
<evidence type="ECO:0000256" key="2">
    <source>
        <dbReference type="SAM" id="MobiDB-lite"/>
    </source>
</evidence>
<feature type="region of interest" description="Disordered" evidence="2">
    <location>
        <begin position="283"/>
        <end position="315"/>
    </location>
</feature>
<keyword evidence="4" id="KW-1185">Reference proteome</keyword>
<evidence type="ECO:0000313" key="3">
    <source>
        <dbReference type="EMBL" id="AAK44678.1"/>
    </source>
</evidence>
<dbReference type="Proteomes" id="UP000001020">
    <property type="component" value="Chromosome"/>
</dbReference>
<dbReference type="KEGG" id="mtc:MT0455"/>
<dbReference type="PRINTS" id="PR00081">
    <property type="entry name" value="GDHRDH"/>
</dbReference>
<dbReference type="PANTHER" id="PTHR43157:SF31">
    <property type="entry name" value="PHOSPHATIDYLINOSITOL-GLYCAN BIOSYNTHESIS CLASS F PROTEIN"/>
    <property type="match status" value="1"/>
</dbReference>
<evidence type="ECO:0000313" key="4">
    <source>
        <dbReference type="Proteomes" id="UP000001020"/>
    </source>
</evidence>
<dbReference type="FunFam" id="3.40.50.720:FF:000399">
    <property type="entry name" value="Probable oxidoreductase"/>
    <property type="match status" value="1"/>
</dbReference>
<dbReference type="SUPFAM" id="SSF51735">
    <property type="entry name" value="NAD(P)-binding Rossmann-fold domains"/>
    <property type="match status" value="1"/>
</dbReference>
<dbReference type="NCBIfam" id="NF004513">
    <property type="entry name" value="PRK05854.1"/>
    <property type="match status" value="1"/>
</dbReference>
<evidence type="ECO:0000256" key="1">
    <source>
        <dbReference type="ARBA" id="ARBA00023002"/>
    </source>
</evidence>
<dbReference type="GO" id="GO:0016491">
    <property type="term" value="F:oxidoreductase activity"/>
    <property type="evidence" value="ECO:0007669"/>
    <property type="project" value="UniProtKB-KW"/>
</dbReference>
<dbReference type="InterPro" id="IPR036291">
    <property type="entry name" value="NAD(P)-bd_dom_sf"/>
</dbReference>
<organism evidence="3 4">
    <name type="scientific">Mycobacterium tuberculosis (strain CDC 1551 / Oshkosh)</name>
    <dbReference type="NCBI Taxonomy" id="83331"/>
    <lineage>
        <taxon>Bacteria</taxon>
        <taxon>Bacillati</taxon>
        <taxon>Actinomycetota</taxon>
        <taxon>Actinomycetes</taxon>
        <taxon>Mycobacteriales</taxon>
        <taxon>Mycobacteriaceae</taxon>
        <taxon>Mycobacterium</taxon>
        <taxon>Mycobacterium tuberculosis complex</taxon>
    </lineage>
</organism>
<dbReference type="PANTHER" id="PTHR43157">
    <property type="entry name" value="PHOSPHATIDYLINOSITOL-GLYCAN BIOSYNTHESIS CLASS F PROTEIN-RELATED"/>
    <property type="match status" value="1"/>
</dbReference>
<sequence length="338" mass="36748">MQEAPHRVMPLVRPCPRPSDPGEYVRPMTANDNKTRKWSAADVPDQSGRVVVVTGANTGIGYHTAAVFADRGAHVVLAVRNLEKGNAARARIMAARPGAHVTLQQLDLCSLDSVRAAADALRTAYPRIDVLINNAGVMWTPKQVTKDGFELQFGTNHLGHFALTGLVLDHMLPVPGSRVVTVSSQGHRIHAAIHFDDLQWERRYNRVAAYGQAKLANLLFTYELQRRLGEAGKSTIAVAAHPGGSNTELTRNLPRLIRPVATVLGPLLFQSPEMGALPTLRAATDPTTQGGQYYGPDGFGEQRGHPKVVQSSAQSHDKDLQRRLWTVSEELTGVSFGV</sequence>
<dbReference type="HOGENOM" id="CLU_010194_44_2_11"/>
<reference evidence="3 4" key="1">
    <citation type="journal article" date="2002" name="J. Bacteriol.">
        <title>Whole-genome comparison of Mycobacterium tuberculosis clinical and laboratory strains.</title>
        <authorList>
            <person name="Fleischmann R.D."/>
            <person name="Alland D."/>
            <person name="Eisen J.A."/>
            <person name="Carpenter L."/>
            <person name="White O."/>
            <person name="Peterson J."/>
            <person name="DeBoy R."/>
            <person name="Dodson R."/>
            <person name="Gwinn M."/>
            <person name="Haft D."/>
            <person name="Hickey E."/>
            <person name="Kolonay J.F."/>
            <person name="Nelson W.C."/>
            <person name="Umayam L.A."/>
            <person name="Ermolaeva M."/>
            <person name="Salzberg S.L."/>
            <person name="Delcher A."/>
            <person name="Utterback T."/>
            <person name="Weidman J."/>
            <person name="Khouri H."/>
            <person name="Gill J."/>
            <person name="Mikula A."/>
            <person name="Bishai W."/>
            <person name="Jacobs Jr W.R.Jr."/>
            <person name="Venter J.C."/>
            <person name="Fraser C.M."/>
        </authorList>
    </citation>
    <scope>NUCLEOTIDE SEQUENCE [LARGE SCALE GENOMIC DNA]</scope>
    <source>
        <strain evidence="4">CDC 1551 / Oshkosh</strain>
    </source>
</reference>
<feature type="region of interest" description="Disordered" evidence="2">
    <location>
        <begin position="1"/>
        <end position="21"/>
    </location>
</feature>
<dbReference type="InterPro" id="IPR002347">
    <property type="entry name" value="SDR_fam"/>
</dbReference>
<accession>Q7D9T6</accession>
<name>Q7D9T6_MYCTO</name>
<dbReference type="Pfam" id="PF00106">
    <property type="entry name" value="adh_short"/>
    <property type="match status" value="1"/>
</dbReference>
<dbReference type="AlphaFoldDB" id="Q7D9T6"/>
<dbReference type="CDD" id="cd05327">
    <property type="entry name" value="retinol-DH_like_SDR_c_like"/>
    <property type="match status" value="1"/>
</dbReference>
<keyword evidence="1" id="KW-0560">Oxidoreductase</keyword>
<gene>
    <name evidence="3" type="ordered locus">MT0455</name>
</gene>
<protein>
    <submittedName>
        <fullName evidence="3">Oxidoreductase, short-chain dehydrogenase/reductase family</fullName>
    </submittedName>
</protein>
<dbReference type="NCBIfam" id="NF004846">
    <property type="entry name" value="PRK06197.1"/>
    <property type="match status" value="1"/>
</dbReference>
<proteinExistence type="predicted"/>